<reference evidence="1 2" key="1">
    <citation type="submission" date="2019-02" db="EMBL/GenBank/DDBJ databases">
        <title>Deep-cultivation of Planctomycetes and their phenomic and genomic characterization uncovers novel biology.</title>
        <authorList>
            <person name="Wiegand S."/>
            <person name="Jogler M."/>
            <person name="Boedeker C."/>
            <person name="Pinto D."/>
            <person name="Vollmers J."/>
            <person name="Rivas-Marin E."/>
            <person name="Kohn T."/>
            <person name="Peeters S.H."/>
            <person name="Heuer A."/>
            <person name="Rast P."/>
            <person name="Oberbeckmann S."/>
            <person name="Bunk B."/>
            <person name="Jeske O."/>
            <person name="Meyerdierks A."/>
            <person name="Storesund J.E."/>
            <person name="Kallscheuer N."/>
            <person name="Luecker S."/>
            <person name="Lage O.M."/>
            <person name="Pohl T."/>
            <person name="Merkel B.J."/>
            <person name="Hornburger P."/>
            <person name="Mueller R.-W."/>
            <person name="Bruemmer F."/>
            <person name="Labrenz M."/>
            <person name="Spormann A.M."/>
            <person name="Op den Camp H."/>
            <person name="Overmann J."/>
            <person name="Amann R."/>
            <person name="Jetten M.S.M."/>
            <person name="Mascher T."/>
            <person name="Medema M.H."/>
            <person name="Devos D.P."/>
            <person name="Kaster A.-K."/>
            <person name="Ovreas L."/>
            <person name="Rohde M."/>
            <person name="Galperin M.Y."/>
            <person name="Jogler C."/>
        </authorList>
    </citation>
    <scope>NUCLEOTIDE SEQUENCE [LARGE SCALE GENOMIC DNA]</scope>
    <source>
        <strain evidence="1 2">HG66A1</strain>
    </source>
</reference>
<organism evidence="1 2">
    <name type="scientific">Gimesia chilikensis</name>
    <dbReference type="NCBI Taxonomy" id="2605989"/>
    <lineage>
        <taxon>Bacteria</taxon>
        <taxon>Pseudomonadati</taxon>
        <taxon>Planctomycetota</taxon>
        <taxon>Planctomycetia</taxon>
        <taxon>Planctomycetales</taxon>
        <taxon>Planctomycetaceae</taxon>
        <taxon>Gimesia</taxon>
    </lineage>
</organism>
<dbReference type="Proteomes" id="UP000320421">
    <property type="component" value="Chromosome"/>
</dbReference>
<name>A0A517PVQ6_9PLAN</name>
<dbReference type="AlphaFoldDB" id="A0A517PVQ6"/>
<proteinExistence type="predicted"/>
<evidence type="ECO:0000313" key="1">
    <source>
        <dbReference type="EMBL" id="QDT23449.1"/>
    </source>
</evidence>
<evidence type="ECO:0000313" key="2">
    <source>
        <dbReference type="Proteomes" id="UP000320421"/>
    </source>
</evidence>
<keyword evidence="2" id="KW-1185">Reference proteome</keyword>
<gene>
    <name evidence="1" type="ORF">HG66A1_52660</name>
</gene>
<accession>A0A517PVQ6</accession>
<dbReference type="EMBL" id="CP036266">
    <property type="protein sequence ID" value="QDT23449.1"/>
    <property type="molecule type" value="Genomic_DNA"/>
</dbReference>
<sequence length="74" mass="8306">MTKRRSILNHSCHSIGDSVIIVHTLACFSNRIVETTRKIMTAVNKNAFQGLGYQIKSIMYGINLSPTKKRISIV</sequence>
<protein>
    <submittedName>
        <fullName evidence="1">Uncharacterized protein</fullName>
    </submittedName>
</protein>